<evidence type="ECO:0000256" key="9">
    <source>
        <dbReference type="PIRNR" id="PIRNR004862"/>
    </source>
</evidence>
<comment type="function">
    <text evidence="9">The M ring may be actively involved in energy transduction.</text>
</comment>
<accession>A0A972FA45</accession>
<evidence type="ECO:0000259" key="13">
    <source>
        <dbReference type="Pfam" id="PF01514"/>
    </source>
</evidence>
<keyword evidence="15" id="KW-0969">Cilium</keyword>
<dbReference type="NCBIfam" id="TIGR00206">
    <property type="entry name" value="fliF"/>
    <property type="match status" value="1"/>
</dbReference>
<keyword evidence="4" id="KW-1003">Cell membrane</keyword>
<dbReference type="GO" id="GO:0005886">
    <property type="term" value="C:plasma membrane"/>
    <property type="evidence" value="ECO:0007669"/>
    <property type="project" value="UniProtKB-SubCell"/>
</dbReference>
<keyword evidence="6 12" id="KW-1133">Transmembrane helix</keyword>
<name>A0A972FA45_9RHOO</name>
<evidence type="ECO:0000256" key="7">
    <source>
        <dbReference type="ARBA" id="ARBA00023136"/>
    </source>
</evidence>
<dbReference type="EMBL" id="WTVM01000037">
    <property type="protein sequence ID" value="NMG02909.1"/>
    <property type="molecule type" value="Genomic_DNA"/>
</dbReference>
<feature type="region of interest" description="Disordered" evidence="11">
    <location>
        <begin position="286"/>
        <end position="350"/>
    </location>
</feature>
<evidence type="ECO:0000256" key="1">
    <source>
        <dbReference type="ARBA" id="ARBA00004117"/>
    </source>
</evidence>
<evidence type="ECO:0000256" key="2">
    <source>
        <dbReference type="ARBA" id="ARBA00004651"/>
    </source>
</evidence>
<feature type="transmembrane region" description="Helical" evidence="12">
    <location>
        <begin position="31"/>
        <end position="51"/>
    </location>
</feature>
<comment type="caution">
    <text evidence="15">The sequence shown here is derived from an EMBL/GenBank/DDBJ whole genome shotgun (WGS) entry which is preliminary data.</text>
</comment>
<dbReference type="InterPro" id="IPR043427">
    <property type="entry name" value="YscJ/FliF"/>
</dbReference>
<evidence type="ECO:0000256" key="3">
    <source>
        <dbReference type="ARBA" id="ARBA00007971"/>
    </source>
</evidence>
<reference evidence="15" key="1">
    <citation type="submission" date="2019-12" db="EMBL/GenBank/DDBJ databases">
        <title>Comparative genomics gives insights into the taxonomy of the Azoarcus-Aromatoleum group and reveals separate origins of nif in the plant-associated Azoarcus and non-plant-associated Aromatoleum sub-groups.</title>
        <authorList>
            <person name="Lafos M."/>
            <person name="Maluk M."/>
            <person name="Batista M."/>
            <person name="Junghare M."/>
            <person name="Carmona M."/>
            <person name="Faoro H."/>
            <person name="Cruz L.M."/>
            <person name="Battistoni F."/>
            <person name="De Souza E."/>
            <person name="Pedrosa F."/>
            <person name="Chen W.-M."/>
            <person name="Poole P.S."/>
            <person name="Dixon R.A."/>
            <person name="James E.K."/>
        </authorList>
    </citation>
    <scope>NUCLEOTIDE SEQUENCE</scope>
    <source>
        <strain evidence="15">NSC3</strain>
    </source>
</reference>
<dbReference type="PANTHER" id="PTHR30046:SF0">
    <property type="entry name" value="FLAGELLAR M-RING PROTEIN"/>
    <property type="match status" value="1"/>
</dbReference>
<dbReference type="PIRSF" id="PIRSF004862">
    <property type="entry name" value="FliF"/>
    <property type="match status" value="1"/>
</dbReference>
<comment type="similarity">
    <text evidence="3 9">Belongs to the FliF family.</text>
</comment>
<dbReference type="InterPro" id="IPR006182">
    <property type="entry name" value="FliF_N_dom"/>
</dbReference>
<evidence type="ECO:0000259" key="14">
    <source>
        <dbReference type="Pfam" id="PF08345"/>
    </source>
</evidence>
<dbReference type="PRINTS" id="PR01009">
    <property type="entry name" value="FLGMRINGFLIF"/>
</dbReference>
<feature type="coiled-coil region" evidence="10">
    <location>
        <begin position="482"/>
        <end position="511"/>
    </location>
</feature>
<feature type="transmembrane region" description="Helical" evidence="12">
    <location>
        <begin position="460"/>
        <end position="482"/>
    </location>
</feature>
<evidence type="ECO:0000256" key="11">
    <source>
        <dbReference type="SAM" id="MobiDB-lite"/>
    </source>
</evidence>
<sequence length="561" mass="60819">MATADTATAPGAAPGAQVMQRLNALTQRQKMSAAAAIAFALSLIIGAWLWARTPDYAVLFANLDERDGGAIVTALQQQNIPYRFSPGGTAIMIPSGQVHDVRLRLAAQGIPKGGLVGFEVMENQRLGVSQFLEQVNYQRALEGELSRTVQSIASVSAARVHLAIPKQSGFLRDAQRPSASVMVNLYPGRSMDPMQVAGIVHLIASSVPQMSNEAVSVVDQNGNLLTHRSDPMMTAGLDATQLEYVRQVEAAYVRRIETLLAPLVGSGNFRAQVTADVDFNRVEETAETFRPNPAPDQAIRSQQTTEQLTRDPGAQGVPGALTNQPPVPATAPITDPAVPGTPGENGLPLNSNRSATINYELDRTIQHIRQSPGQVRRLSVAVVVNHRTETLPNGQTRTVAPSEEETNRIRDIVREAMGFEVARGDSLNVSTAAFTAVEEDVLAAPPLWKDPDVIQLAKELFRYFVVLLVIGAAYFGVVRPLIKSFEREAEREREREEAERKALEAAALEGDEDAIVQLGAAGKAAPSFQDRLERARQLARDDPRVVANLIKEWMAGEEGKK</sequence>
<dbReference type="Gene3D" id="3.30.300.30">
    <property type="match status" value="1"/>
</dbReference>
<keyword evidence="8 9" id="KW-0975">Bacterial flagellum</keyword>
<evidence type="ECO:0000256" key="12">
    <source>
        <dbReference type="SAM" id="Phobius"/>
    </source>
</evidence>
<keyword evidence="10" id="KW-0175">Coiled coil</keyword>
<feature type="domain" description="Flagellar M-ring C-terminal" evidence="14">
    <location>
        <begin position="260"/>
        <end position="434"/>
    </location>
</feature>
<keyword evidence="15" id="KW-0966">Cell projection</keyword>
<evidence type="ECO:0000256" key="8">
    <source>
        <dbReference type="ARBA" id="ARBA00023143"/>
    </source>
</evidence>
<dbReference type="Proteomes" id="UP000599523">
    <property type="component" value="Unassembled WGS sequence"/>
</dbReference>
<keyword evidence="7 12" id="KW-0472">Membrane</keyword>
<dbReference type="AlphaFoldDB" id="A0A972FA45"/>
<dbReference type="PANTHER" id="PTHR30046">
    <property type="entry name" value="FLAGELLAR M-RING PROTEIN"/>
    <property type="match status" value="1"/>
</dbReference>
<dbReference type="Pfam" id="PF08345">
    <property type="entry name" value="YscJ_FliF_C"/>
    <property type="match status" value="1"/>
</dbReference>
<protein>
    <recommendedName>
        <fullName evidence="9">Flagellar M-ring protein</fullName>
    </recommendedName>
</protein>
<evidence type="ECO:0000313" key="16">
    <source>
        <dbReference type="Proteomes" id="UP000599523"/>
    </source>
</evidence>
<evidence type="ECO:0000256" key="10">
    <source>
        <dbReference type="SAM" id="Coils"/>
    </source>
</evidence>
<dbReference type="GO" id="GO:0009431">
    <property type="term" value="C:bacterial-type flagellum basal body, MS ring"/>
    <property type="evidence" value="ECO:0007669"/>
    <property type="project" value="InterPro"/>
</dbReference>
<feature type="domain" description="Flagellar M-ring N-terminal" evidence="13">
    <location>
        <begin position="52"/>
        <end position="226"/>
    </location>
</feature>
<organism evidence="15 16">
    <name type="scientific">Azoarcus taiwanensis</name>
    <dbReference type="NCBI Taxonomy" id="666964"/>
    <lineage>
        <taxon>Bacteria</taxon>
        <taxon>Pseudomonadati</taxon>
        <taxon>Pseudomonadota</taxon>
        <taxon>Betaproteobacteria</taxon>
        <taxon>Rhodocyclales</taxon>
        <taxon>Zoogloeaceae</taxon>
        <taxon>Azoarcus</taxon>
    </lineage>
</organism>
<proteinExistence type="inferred from homology"/>
<dbReference type="InterPro" id="IPR045851">
    <property type="entry name" value="AMP-bd_C_sf"/>
</dbReference>
<dbReference type="Pfam" id="PF01514">
    <property type="entry name" value="YscJ_FliF"/>
    <property type="match status" value="1"/>
</dbReference>
<evidence type="ECO:0000256" key="5">
    <source>
        <dbReference type="ARBA" id="ARBA00022692"/>
    </source>
</evidence>
<keyword evidence="16" id="KW-1185">Reference proteome</keyword>
<dbReference type="GO" id="GO:0071973">
    <property type="term" value="P:bacterial-type flagellum-dependent cell motility"/>
    <property type="evidence" value="ECO:0007669"/>
    <property type="project" value="InterPro"/>
</dbReference>
<dbReference type="GO" id="GO:0003774">
    <property type="term" value="F:cytoskeletal motor activity"/>
    <property type="evidence" value="ECO:0007669"/>
    <property type="project" value="InterPro"/>
</dbReference>
<comment type="subcellular location">
    <subcellularLocation>
        <location evidence="1 9">Bacterial flagellum basal body</location>
    </subcellularLocation>
    <subcellularLocation>
        <location evidence="2">Cell membrane</location>
        <topology evidence="2">Multi-pass membrane protein</topology>
    </subcellularLocation>
</comment>
<evidence type="ECO:0000256" key="4">
    <source>
        <dbReference type="ARBA" id="ARBA00022475"/>
    </source>
</evidence>
<dbReference type="InterPro" id="IPR013556">
    <property type="entry name" value="Flag_M-ring_C"/>
</dbReference>
<keyword evidence="15" id="KW-0282">Flagellum</keyword>
<gene>
    <name evidence="15" type="primary">fliF</name>
    <name evidence="15" type="ORF">GPA21_07975</name>
</gene>
<dbReference type="RefSeq" id="WP_168987676.1">
    <property type="nucleotide sequence ID" value="NZ_CAWPHM010000261.1"/>
</dbReference>
<evidence type="ECO:0000313" key="15">
    <source>
        <dbReference type="EMBL" id="NMG02909.1"/>
    </source>
</evidence>
<keyword evidence="5 12" id="KW-0812">Transmembrane</keyword>
<dbReference type="InterPro" id="IPR000067">
    <property type="entry name" value="FlgMring_FliF"/>
</dbReference>
<evidence type="ECO:0000256" key="6">
    <source>
        <dbReference type="ARBA" id="ARBA00022989"/>
    </source>
</evidence>